<keyword evidence="1" id="KW-0472">Membrane</keyword>
<evidence type="ECO:0000313" key="3">
    <source>
        <dbReference type="Proteomes" id="UP000199153"/>
    </source>
</evidence>
<evidence type="ECO:0000256" key="1">
    <source>
        <dbReference type="SAM" id="Phobius"/>
    </source>
</evidence>
<keyword evidence="1" id="KW-0812">Transmembrane</keyword>
<keyword evidence="3" id="KW-1185">Reference proteome</keyword>
<keyword evidence="1" id="KW-1133">Transmembrane helix</keyword>
<sequence>MELLQNILVLISFLFALGYLFTKLIWTPSFLTKKKTTKSCGVSGCGCD</sequence>
<dbReference type="RefSeq" id="WP_175494779.1">
    <property type="nucleotide sequence ID" value="NZ_FOVL01000008.1"/>
</dbReference>
<dbReference type="AlphaFoldDB" id="A0A1I4ZY96"/>
<evidence type="ECO:0008006" key="4">
    <source>
        <dbReference type="Google" id="ProtNLM"/>
    </source>
</evidence>
<gene>
    <name evidence="2" type="ORF">SAMN05660413_01555</name>
</gene>
<dbReference type="STRING" id="287099.SAMN05660413_01555"/>
<protein>
    <recommendedName>
        <fullName evidence="4">Virus attachment protein p12 family protein</fullName>
    </recommendedName>
</protein>
<feature type="transmembrane region" description="Helical" evidence="1">
    <location>
        <begin position="6"/>
        <end position="26"/>
    </location>
</feature>
<reference evidence="2 3" key="1">
    <citation type="submission" date="2016-10" db="EMBL/GenBank/DDBJ databases">
        <authorList>
            <person name="de Groot N.N."/>
        </authorList>
    </citation>
    <scope>NUCLEOTIDE SEQUENCE [LARGE SCALE GENOMIC DNA]</scope>
    <source>
        <strain evidence="2 3">DSM 17794</strain>
    </source>
</reference>
<dbReference type="EMBL" id="FOVL01000008">
    <property type="protein sequence ID" value="SFN55151.1"/>
    <property type="molecule type" value="Genomic_DNA"/>
</dbReference>
<organism evidence="2 3">
    <name type="scientific">Salegentibacter flavus</name>
    <dbReference type="NCBI Taxonomy" id="287099"/>
    <lineage>
        <taxon>Bacteria</taxon>
        <taxon>Pseudomonadati</taxon>
        <taxon>Bacteroidota</taxon>
        <taxon>Flavobacteriia</taxon>
        <taxon>Flavobacteriales</taxon>
        <taxon>Flavobacteriaceae</taxon>
        <taxon>Salegentibacter</taxon>
    </lineage>
</organism>
<dbReference type="Proteomes" id="UP000199153">
    <property type="component" value="Unassembled WGS sequence"/>
</dbReference>
<accession>A0A1I4ZY96</accession>
<name>A0A1I4ZY96_9FLAO</name>
<evidence type="ECO:0000313" key="2">
    <source>
        <dbReference type="EMBL" id="SFN55151.1"/>
    </source>
</evidence>
<proteinExistence type="predicted"/>